<feature type="compositionally biased region" description="Basic and acidic residues" evidence="1">
    <location>
        <begin position="182"/>
        <end position="191"/>
    </location>
</feature>
<name>A0A8J5X8A0_DIALT</name>
<accession>A0A8J5X8A0</accession>
<feature type="compositionally biased region" description="Polar residues" evidence="1">
    <location>
        <begin position="228"/>
        <end position="238"/>
    </location>
</feature>
<dbReference type="Proteomes" id="UP000751190">
    <property type="component" value="Unassembled WGS sequence"/>
</dbReference>
<reference evidence="2" key="1">
    <citation type="submission" date="2021-05" db="EMBL/GenBank/DDBJ databases">
        <title>The genome of the haptophyte Pavlova lutheri (Diacronema luteri, Pavlovales) - a model for lipid biosynthesis in eukaryotic algae.</title>
        <authorList>
            <person name="Hulatt C.J."/>
            <person name="Posewitz M.C."/>
        </authorList>
    </citation>
    <scope>NUCLEOTIDE SEQUENCE</scope>
    <source>
        <strain evidence="2">NIVA-4/92</strain>
    </source>
</reference>
<dbReference type="EMBL" id="JAGTXO010000031">
    <property type="protein sequence ID" value="KAG8460606.1"/>
    <property type="molecule type" value="Genomic_DNA"/>
</dbReference>
<protein>
    <submittedName>
        <fullName evidence="2">Uncharacterized protein</fullName>
    </submittedName>
</protein>
<sequence length="261" mass="27365">MKRILTTEAADRGGGSTGLSPRISTTLMLASPRSSTPRLAASCSPRQAAARGRSEQRDMGSGDDDDDDDALCGIVPLALEPPRIALTAVCSPRALRSPRATCAAMAAPSPFTLEPAAVVARNADERAPLAGRSPRARAQSPGSTLPTGPMTPCARAARDDEWSTVPVRRAGGQRRGAAATDGRVRAERDGAQQRNGTHRGAGGWSGEGEEEEGDPLGLLERLSDKSGRNPQGKKNNQFMAVLKRESAVGRRNAQRGGPKRA</sequence>
<dbReference type="AlphaFoldDB" id="A0A8J5X8A0"/>
<feature type="compositionally biased region" description="Polar residues" evidence="1">
    <location>
        <begin position="18"/>
        <end position="37"/>
    </location>
</feature>
<organism evidence="2 3">
    <name type="scientific">Diacronema lutheri</name>
    <name type="common">Unicellular marine alga</name>
    <name type="synonym">Monochrysis lutheri</name>
    <dbReference type="NCBI Taxonomy" id="2081491"/>
    <lineage>
        <taxon>Eukaryota</taxon>
        <taxon>Haptista</taxon>
        <taxon>Haptophyta</taxon>
        <taxon>Pavlovophyceae</taxon>
        <taxon>Pavlovales</taxon>
        <taxon>Pavlovaceae</taxon>
        <taxon>Diacronema</taxon>
    </lineage>
</organism>
<keyword evidence="3" id="KW-1185">Reference proteome</keyword>
<proteinExistence type="predicted"/>
<dbReference type="OrthoDB" id="10657393at2759"/>
<evidence type="ECO:0000256" key="1">
    <source>
        <dbReference type="SAM" id="MobiDB-lite"/>
    </source>
</evidence>
<evidence type="ECO:0000313" key="2">
    <source>
        <dbReference type="EMBL" id="KAG8460606.1"/>
    </source>
</evidence>
<comment type="caution">
    <text evidence="2">The sequence shown here is derived from an EMBL/GenBank/DDBJ whole genome shotgun (WGS) entry which is preliminary data.</text>
</comment>
<feature type="region of interest" description="Disordered" evidence="1">
    <location>
        <begin position="126"/>
        <end position="261"/>
    </location>
</feature>
<evidence type="ECO:0000313" key="3">
    <source>
        <dbReference type="Proteomes" id="UP000751190"/>
    </source>
</evidence>
<gene>
    <name evidence="2" type="ORF">KFE25_011381</name>
</gene>
<feature type="region of interest" description="Disordered" evidence="1">
    <location>
        <begin position="1"/>
        <end position="69"/>
    </location>
</feature>